<reference evidence="7" key="2">
    <citation type="journal article" date="2021" name="PeerJ">
        <title>Extensive microbial diversity within the chicken gut microbiome revealed by metagenomics and culture.</title>
        <authorList>
            <person name="Gilroy R."/>
            <person name="Ravi A."/>
            <person name="Getino M."/>
            <person name="Pursley I."/>
            <person name="Horton D.L."/>
            <person name="Alikhan N.F."/>
            <person name="Baker D."/>
            <person name="Gharbi K."/>
            <person name="Hall N."/>
            <person name="Watson M."/>
            <person name="Adriaenssens E.M."/>
            <person name="Foster-Nyarko E."/>
            <person name="Jarju S."/>
            <person name="Secka A."/>
            <person name="Antonio M."/>
            <person name="Oren A."/>
            <person name="Chaudhuri R.R."/>
            <person name="La Ragione R."/>
            <person name="Hildebrand F."/>
            <person name="Pallen M.J."/>
        </authorList>
    </citation>
    <scope>NUCLEOTIDE SEQUENCE</scope>
    <source>
        <strain evidence="7">ChiSjej4B22-8148</strain>
    </source>
</reference>
<accession>A0A9D1D945</accession>
<keyword evidence="4" id="KW-0564">Palmitate</keyword>
<comment type="caution">
    <text evidence="7">The sequence shown here is derived from an EMBL/GenBank/DDBJ whole genome shotgun (WGS) entry which is preliminary data.</text>
</comment>
<feature type="chain" id="PRO_5039139540" evidence="6">
    <location>
        <begin position="24"/>
        <end position="450"/>
    </location>
</feature>
<dbReference type="Pfam" id="PF01547">
    <property type="entry name" value="SBP_bac_1"/>
    <property type="match status" value="1"/>
</dbReference>
<dbReference type="AlphaFoldDB" id="A0A9D1D945"/>
<proteinExistence type="predicted"/>
<keyword evidence="5" id="KW-0449">Lipoprotein</keyword>
<evidence type="ECO:0000256" key="4">
    <source>
        <dbReference type="ARBA" id="ARBA00023139"/>
    </source>
</evidence>
<protein>
    <submittedName>
        <fullName evidence="7">Extracellular solute-binding protein</fullName>
    </submittedName>
</protein>
<dbReference type="Proteomes" id="UP000886757">
    <property type="component" value="Unassembled WGS sequence"/>
</dbReference>
<evidence type="ECO:0000313" key="7">
    <source>
        <dbReference type="EMBL" id="HIR13062.1"/>
    </source>
</evidence>
<dbReference type="Gene3D" id="3.40.190.10">
    <property type="entry name" value="Periplasmic binding protein-like II"/>
    <property type="match status" value="1"/>
</dbReference>
<sequence>MKKWLAMLLAGSMVLSMGTVAFAEEEAESGEPTDVTTVGPDDGTHFELWSFVDLHNTFYANMVEEWNAQNPDRQVQITFSTYPFQDMHNKLMMALQTGEGAPDICDIEIGQFPNFAGENSPLYDLTEALAPYEEDLVQSRLDIYSRADGTRIGVPTHVGATVMYWNAEIFEEYGLDYKSVKTWDDYTALGEQLKEASNGEVYLTSVDTGGTDWLWLSMAEMGEDYTGGPEGTPNLMLDSIKNMLTMQQEWLNNGIAMLSTDGHTDTDGCRATIMDGKIASFPKAMWYMSRFVDYMPDEEGKWDITICPVWEEGQKYSVGIGGTGTVVTNECEDPELAAEWLAWAKCSPEGEAHIWNDLGFDVCNTALWSDEEFAYSEDNVYNTFFRVKPYELLNQMAADDAIGTVYTTANSPVMNEQLNNVTLNQILVDGMDVETALQEAQDYIDSELMM</sequence>
<evidence type="ECO:0000256" key="3">
    <source>
        <dbReference type="ARBA" id="ARBA00023136"/>
    </source>
</evidence>
<dbReference type="EMBL" id="DVGK01000044">
    <property type="protein sequence ID" value="HIR13062.1"/>
    <property type="molecule type" value="Genomic_DNA"/>
</dbReference>
<dbReference type="PANTHER" id="PTHR43649">
    <property type="entry name" value="ARABINOSE-BINDING PROTEIN-RELATED"/>
    <property type="match status" value="1"/>
</dbReference>
<evidence type="ECO:0000256" key="2">
    <source>
        <dbReference type="ARBA" id="ARBA00022729"/>
    </source>
</evidence>
<name>A0A9D1D945_9FIRM</name>
<keyword evidence="3" id="KW-0472">Membrane</keyword>
<feature type="signal peptide" evidence="6">
    <location>
        <begin position="1"/>
        <end position="23"/>
    </location>
</feature>
<evidence type="ECO:0000313" key="8">
    <source>
        <dbReference type="Proteomes" id="UP000886757"/>
    </source>
</evidence>
<evidence type="ECO:0000256" key="6">
    <source>
        <dbReference type="SAM" id="SignalP"/>
    </source>
</evidence>
<evidence type="ECO:0000256" key="1">
    <source>
        <dbReference type="ARBA" id="ARBA00022475"/>
    </source>
</evidence>
<keyword evidence="1" id="KW-1003">Cell membrane</keyword>
<dbReference type="PANTHER" id="PTHR43649:SF33">
    <property type="entry name" value="POLYGALACTURONAN_RHAMNOGALACTURONAN-BINDING PROTEIN YTCQ"/>
    <property type="match status" value="1"/>
</dbReference>
<reference evidence="7" key="1">
    <citation type="submission" date="2020-10" db="EMBL/GenBank/DDBJ databases">
        <authorList>
            <person name="Gilroy R."/>
        </authorList>
    </citation>
    <scope>NUCLEOTIDE SEQUENCE</scope>
    <source>
        <strain evidence="7">ChiSjej4B22-8148</strain>
    </source>
</reference>
<keyword evidence="2 6" id="KW-0732">Signal</keyword>
<organism evidence="7 8">
    <name type="scientific">Candidatus Choladousia intestinavium</name>
    <dbReference type="NCBI Taxonomy" id="2840727"/>
    <lineage>
        <taxon>Bacteria</taxon>
        <taxon>Bacillati</taxon>
        <taxon>Bacillota</taxon>
        <taxon>Clostridia</taxon>
        <taxon>Lachnospirales</taxon>
        <taxon>Lachnospiraceae</taxon>
        <taxon>Lachnospiraceae incertae sedis</taxon>
        <taxon>Candidatus Choladousia</taxon>
    </lineage>
</organism>
<dbReference type="SUPFAM" id="SSF53850">
    <property type="entry name" value="Periplasmic binding protein-like II"/>
    <property type="match status" value="1"/>
</dbReference>
<dbReference type="InterPro" id="IPR050490">
    <property type="entry name" value="Bact_solute-bd_prot1"/>
</dbReference>
<dbReference type="InterPro" id="IPR006059">
    <property type="entry name" value="SBP"/>
</dbReference>
<evidence type="ECO:0000256" key="5">
    <source>
        <dbReference type="ARBA" id="ARBA00023288"/>
    </source>
</evidence>
<gene>
    <name evidence="7" type="ORF">IAB31_03950</name>
</gene>